<comment type="caution">
    <text evidence="1">The sequence shown here is derived from an EMBL/GenBank/DDBJ whole genome shotgun (WGS) entry which is preliminary data.</text>
</comment>
<keyword evidence="2" id="KW-1185">Reference proteome</keyword>
<dbReference type="EMBL" id="ABVL01000009">
    <property type="protein sequence ID" value="EDY19255.1"/>
    <property type="molecule type" value="Genomic_DNA"/>
</dbReference>
<dbReference type="InParanoid" id="B4D3E4"/>
<evidence type="ECO:0000313" key="2">
    <source>
        <dbReference type="Proteomes" id="UP000005824"/>
    </source>
</evidence>
<dbReference type="STRING" id="497964.CfE428DRAFT_3432"/>
<dbReference type="Proteomes" id="UP000005824">
    <property type="component" value="Unassembled WGS sequence"/>
</dbReference>
<name>B4D3E4_9BACT</name>
<reference evidence="1 2" key="1">
    <citation type="journal article" date="2011" name="J. Bacteriol.">
        <title>Genome sequence of Chthoniobacter flavus Ellin428, an aerobic heterotrophic soil bacterium.</title>
        <authorList>
            <person name="Kant R."/>
            <person name="van Passel M.W."/>
            <person name="Palva A."/>
            <person name="Lucas S."/>
            <person name="Lapidus A."/>
            <person name="Glavina Del Rio T."/>
            <person name="Dalin E."/>
            <person name="Tice H."/>
            <person name="Bruce D."/>
            <person name="Goodwin L."/>
            <person name="Pitluck S."/>
            <person name="Larimer F.W."/>
            <person name="Land M.L."/>
            <person name="Hauser L."/>
            <person name="Sangwan P."/>
            <person name="de Vos W.M."/>
            <person name="Janssen P.H."/>
            <person name="Smidt H."/>
        </authorList>
    </citation>
    <scope>NUCLEOTIDE SEQUENCE [LARGE SCALE GENOMIC DNA]</scope>
    <source>
        <strain evidence="1 2">Ellin428</strain>
    </source>
</reference>
<organism evidence="1 2">
    <name type="scientific">Chthoniobacter flavus Ellin428</name>
    <dbReference type="NCBI Taxonomy" id="497964"/>
    <lineage>
        <taxon>Bacteria</taxon>
        <taxon>Pseudomonadati</taxon>
        <taxon>Verrucomicrobiota</taxon>
        <taxon>Spartobacteria</taxon>
        <taxon>Chthoniobacterales</taxon>
        <taxon>Chthoniobacteraceae</taxon>
        <taxon>Chthoniobacter</taxon>
    </lineage>
</organism>
<dbReference type="AlphaFoldDB" id="B4D3E4"/>
<gene>
    <name evidence="1" type="ORF">CfE428DRAFT_3432</name>
</gene>
<sequence precursor="true">MNTPTLALLETRLHRVERQNRLLLALLYALLGLTLLGATKGGGNVITVDEIRTHRLSLINDKGDVVHNWAVHGGWVIEK</sequence>
<protein>
    <submittedName>
        <fullName evidence="1">Uncharacterized protein</fullName>
    </submittedName>
</protein>
<proteinExistence type="predicted"/>
<evidence type="ECO:0000313" key="1">
    <source>
        <dbReference type="EMBL" id="EDY19255.1"/>
    </source>
</evidence>
<dbReference type="RefSeq" id="WP_006980757.1">
    <property type="nucleotide sequence ID" value="NZ_ABVL01000009.1"/>
</dbReference>
<accession>B4D3E4</accession>